<dbReference type="InterPro" id="IPR015590">
    <property type="entry name" value="Aldehyde_DH_dom"/>
</dbReference>
<dbReference type="EMBL" id="QFWQ01000003">
    <property type="protein sequence ID" value="RCS31068.1"/>
    <property type="molecule type" value="Genomic_DNA"/>
</dbReference>
<evidence type="ECO:0000259" key="6">
    <source>
        <dbReference type="Pfam" id="PF00171"/>
    </source>
</evidence>
<dbReference type="AlphaFoldDB" id="A0A368KIR9"/>
<dbReference type="RefSeq" id="WP_114341147.1">
    <property type="nucleotide sequence ID" value="NZ_QFWQ01000003.1"/>
</dbReference>
<proteinExistence type="inferred from homology"/>
<evidence type="ECO:0000256" key="4">
    <source>
        <dbReference type="PROSITE-ProRule" id="PRU10007"/>
    </source>
</evidence>
<dbReference type="CDD" id="cd07093">
    <property type="entry name" value="ALDH_F8_HMSADH"/>
    <property type="match status" value="1"/>
</dbReference>
<dbReference type="Proteomes" id="UP000252387">
    <property type="component" value="Unassembled WGS sequence"/>
</dbReference>
<dbReference type="InterPro" id="IPR029510">
    <property type="entry name" value="Ald_DH_CS_GLU"/>
</dbReference>
<evidence type="ECO:0000256" key="1">
    <source>
        <dbReference type="ARBA" id="ARBA00009986"/>
    </source>
</evidence>
<dbReference type="FunFam" id="3.40.309.10:FF:000012">
    <property type="entry name" value="Betaine aldehyde dehydrogenase"/>
    <property type="match status" value="1"/>
</dbReference>
<evidence type="ECO:0000313" key="7">
    <source>
        <dbReference type="EMBL" id="RCS31068.1"/>
    </source>
</evidence>
<protein>
    <submittedName>
        <fullName evidence="7">Aldehyde dehydrogenase family protein</fullName>
    </submittedName>
</protein>
<reference evidence="7 8" key="1">
    <citation type="submission" date="2018-05" db="EMBL/GenBank/DDBJ databases">
        <title>Draft genome sequence of Rhodanobacter denitrificans Yn1 isolated from gold copper mine.</title>
        <authorList>
            <person name="Yang N."/>
            <person name="Mazhar H.S."/>
            <person name="Rensing C."/>
        </authorList>
    </citation>
    <scope>NUCLEOTIDE SEQUENCE [LARGE SCALE GENOMIC DNA]</scope>
    <source>
        <strain evidence="7 8">Yn1</strain>
    </source>
</reference>
<dbReference type="InterPro" id="IPR016163">
    <property type="entry name" value="Ald_DH_C"/>
</dbReference>
<feature type="active site" evidence="4">
    <location>
        <position position="255"/>
    </location>
</feature>
<keyword evidence="8" id="KW-1185">Reference proteome</keyword>
<evidence type="ECO:0000313" key="8">
    <source>
        <dbReference type="Proteomes" id="UP000252387"/>
    </source>
</evidence>
<evidence type="ECO:0000256" key="3">
    <source>
        <dbReference type="ARBA" id="ARBA00023027"/>
    </source>
</evidence>
<sequence length="509" mass="53822">MPTPRLANLIDGRLQAPQRDAWLDVHEPATGSVFAHCPDSDASDVAAAVAAASRAAPGWTATPVEHRARLLHRLADLVEARLEEFAALESRDSGKPLGLARRLDIPRAVSNLRYFAAAIVGWGSESHAMEAGSTGTGAINYTLRQPLGVVGCISPWNLPLYLFTWKIAPALAAGNAVVAKPSEVTPCTAALLGELSIEAGFPPGVLNVVQGRGPSVGQAIVEHPAVKAISFTGSTATGARIASAAAVQFKKISLEMGGKNPAIVFADADLSDANLDTIVRSGFANQGEICLCGSRLLVQRSIYDAFRQRYLARVQALRVGDPNDAGSDLGAMVSRAHCDKVLGCIEQARAEGGRVLCGGEAIALPGRCANGWFIAPTVIEGLPSAAQTNQQEIFGPVVSLIPFEDEDEALAIANDSRYGLAASLWTQDLSRAHRLAGSLEFGIVWINCWLLRDLRTPFGGTRQSGLGREGGNEALHFFTEPKNVCIAYGASSVHSQGARVREPETPESR</sequence>
<dbReference type="FunFam" id="3.40.605.10:FF:000001">
    <property type="entry name" value="Aldehyde dehydrogenase 1"/>
    <property type="match status" value="1"/>
</dbReference>
<dbReference type="Pfam" id="PF00171">
    <property type="entry name" value="Aldedh"/>
    <property type="match status" value="1"/>
</dbReference>
<name>A0A368KIR9_9GAMM</name>
<dbReference type="OrthoDB" id="5687308at2"/>
<keyword evidence="3" id="KW-0520">NAD</keyword>
<feature type="domain" description="Aldehyde dehydrogenase" evidence="6">
    <location>
        <begin position="23"/>
        <end position="484"/>
    </location>
</feature>
<dbReference type="Gene3D" id="3.40.309.10">
    <property type="entry name" value="Aldehyde Dehydrogenase, Chain A, domain 2"/>
    <property type="match status" value="1"/>
</dbReference>
<dbReference type="PANTHER" id="PTHR43720:SF2">
    <property type="entry name" value="2-AMINOMUCONIC SEMIALDEHYDE DEHYDROGENASE"/>
    <property type="match status" value="1"/>
</dbReference>
<dbReference type="InterPro" id="IPR016161">
    <property type="entry name" value="Ald_DH/histidinol_DH"/>
</dbReference>
<dbReference type="InterPro" id="IPR016160">
    <property type="entry name" value="Ald_DH_CS_CYS"/>
</dbReference>
<comment type="caution">
    <text evidence="7">The sequence shown here is derived from an EMBL/GenBank/DDBJ whole genome shotgun (WGS) entry which is preliminary data.</text>
</comment>
<evidence type="ECO:0000256" key="2">
    <source>
        <dbReference type="ARBA" id="ARBA00023002"/>
    </source>
</evidence>
<dbReference type="PROSITE" id="PS00070">
    <property type="entry name" value="ALDEHYDE_DEHYDR_CYS"/>
    <property type="match status" value="1"/>
</dbReference>
<organism evidence="7 8">
    <name type="scientific">Rhodanobacter denitrificans</name>
    <dbReference type="NCBI Taxonomy" id="666685"/>
    <lineage>
        <taxon>Bacteria</taxon>
        <taxon>Pseudomonadati</taxon>
        <taxon>Pseudomonadota</taxon>
        <taxon>Gammaproteobacteria</taxon>
        <taxon>Lysobacterales</taxon>
        <taxon>Rhodanobacteraceae</taxon>
        <taxon>Rhodanobacter</taxon>
    </lineage>
</organism>
<gene>
    <name evidence="7" type="ORF">DEO45_04830</name>
</gene>
<dbReference type="Gene3D" id="3.40.605.10">
    <property type="entry name" value="Aldehyde Dehydrogenase, Chain A, domain 1"/>
    <property type="match status" value="1"/>
</dbReference>
<evidence type="ECO:0000256" key="5">
    <source>
        <dbReference type="RuleBase" id="RU003345"/>
    </source>
</evidence>
<dbReference type="PROSITE" id="PS00687">
    <property type="entry name" value="ALDEHYDE_DEHYDR_GLU"/>
    <property type="match status" value="1"/>
</dbReference>
<comment type="similarity">
    <text evidence="1 5">Belongs to the aldehyde dehydrogenase family.</text>
</comment>
<dbReference type="SUPFAM" id="SSF53720">
    <property type="entry name" value="ALDH-like"/>
    <property type="match status" value="1"/>
</dbReference>
<accession>A0A368KIR9</accession>
<dbReference type="InterPro" id="IPR016162">
    <property type="entry name" value="Ald_DH_N"/>
</dbReference>
<dbReference type="GO" id="GO:0004030">
    <property type="term" value="F:aldehyde dehydrogenase [NAD(P)+] activity"/>
    <property type="evidence" value="ECO:0007669"/>
    <property type="project" value="UniProtKB-ARBA"/>
</dbReference>
<dbReference type="PANTHER" id="PTHR43720">
    <property type="entry name" value="2-AMINOMUCONIC SEMIALDEHYDE DEHYDROGENASE"/>
    <property type="match status" value="1"/>
</dbReference>
<keyword evidence="2 5" id="KW-0560">Oxidoreductase</keyword>